<dbReference type="SUPFAM" id="SSF51556">
    <property type="entry name" value="Metallo-dependent hydrolases"/>
    <property type="match status" value="1"/>
</dbReference>
<dbReference type="InterPro" id="IPR011059">
    <property type="entry name" value="Metal-dep_hydrolase_composite"/>
</dbReference>
<dbReference type="Pfam" id="PF01979">
    <property type="entry name" value="Amidohydro_1"/>
    <property type="match status" value="1"/>
</dbReference>
<reference evidence="2 3" key="1">
    <citation type="journal article" date="2020" name="Microorganisms">
        <title>Description of Komagataeibacter melaceti sp. nov. and Komagataeibacter melomenusus sp. nov. Isolated from Apple Cider Vinegar.</title>
        <authorList>
            <person name="Maric L."/>
            <person name="Cleenwerck I."/>
            <person name="Accetto T."/>
            <person name="Vandamme P."/>
            <person name="Trcek J."/>
        </authorList>
    </citation>
    <scope>NUCLEOTIDE SEQUENCE [LARGE SCALE GENOMIC DNA]</scope>
    <source>
        <strain evidence="2 3">AV436</strain>
    </source>
</reference>
<dbReference type="InterPro" id="IPR032466">
    <property type="entry name" value="Metal_Hydrolase"/>
</dbReference>
<keyword evidence="3" id="KW-1185">Reference proteome</keyword>
<evidence type="ECO:0000313" key="2">
    <source>
        <dbReference type="EMBL" id="NPC65563.1"/>
    </source>
</evidence>
<protein>
    <submittedName>
        <fullName evidence="2">Amidohydrolase family protein</fullName>
    </submittedName>
</protein>
<sequence>MTYQQVIRGQIVTPERVIRDGWLAIRDGRIAALGDGPHPDAHDVHDAGQAYIMPGVVDGQTHAGSYGGLPGLEATTRSAVAGGVTTIVDMPYDSPAPLCDLETLDAKVAAVGRFAHCDCALYATLLPGQSVEMIPLLIAGGVAAFKISAFEANPTRFPRIPADMVLDMFNALSGTAVPLGLHNEDQEIVRTTIARMKAEGRDGIASHSPSRPVAAEMASSAHFLELGFNAEAHAHLVHISHARGFDMVAHYKADGGRATGETCVHYLWFDPDEDGPALGARMKVNPPIRPGERERLWAQLLADRIDFVSSDHASWPLSSKETGSIFTAGAGVPGLETLLPAFFTAAAARGLDAPLLAAKYLCERPARFFGLWPRKGSIRIGADADVVVLERKDHKWDSAAAHDGLCWSPYDGAVFTGKVTKVWLRGQLAWDGAEIMNAPGDGQYVRREAAPMPA</sequence>
<organism evidence="2 3">
    <name type="scientific">Komagataeibacter melomenusus</name>
    <dbReference type="NCBI Taxonomy" id="2766578"/>
    <lineage>
        <taxon>Bacteria</taxon>
        <taxon>Pseudomonadati</taxon>
        <taxon>Pseudomonadota</taxon>
        <taxon>Alphaproteobacteria</taxon>
        <taxon>Acetobacterales</taxon>
        <taxon>Acetobacteraceae</taxon>
        <taxon>Komagataeibacter</taxon>
    </lineage>
</organism>
<gene>
    <name evidence="2" type="ORF">HNW77_03915</name>
</gene>
<dbReference type="PANTHER" id="PTHR43668">
    <property type="entry name" value="ALLANTOINASE"/>
    <property type="match status" value="1"/>
</dbReference>
<dbReference type="SUPFAM" id="SSF51338">
    <property type="entry name" value="Composite domain of metallo-dependent hydrolases"/>
    <property type="match status" value="1"/>
</dbReference>
<dbReference type="Gene3D" id="3.20.20.140">
    <property type="entry name" value="Metal-dependent hydrolases"/>
    <property type="match status" value="1"/>
</dbReference>
<dbReference type="Gene3D" id="2.30.40.10">
    <property type="entry name" value="Urease, subunit C, domain 1"/>
    <property type="match status" value="1"/>
</dbReference>
<evidence type="ECO:0000313" key="3">
    <source>
        <dbReference type="Proteomes" id="UP000623090"/>
    </source>
</evidence>
<dbReference type="EMBL" id="JABJWC010000006">
    <property type="protein sequence ID" value="NPC65563.1"/>
    <property type="molecule type" value="Genomic_DNA"/>
</dbReference>
<comment type="caution">
    <text evidence="2">The sequence shown here is derived from an EMBL/GenBank/DDBJ whole genome shotgun (WGS) entry which is preliminary data.</text>
</comment>
<evidence type="ECO:0000259" key="1">
    <source>
        <dbReference type="Pfam" id="PF01979"/>
    </source>
</evidence>
<dbReference type="Proteomes" id="UP000623090">
    <property type="component" value="Unassembled WGS sequence"/>
</dbReference>
<dbReference type="InterPro" id="IPR050138">
    <property type="entry name" value="DHOase/Allantoinase_Hydrolase"/>
</dbReference>
<dbReference type="InterPro" id="IPR006680">
    <property type="entry name" value="Amidohydro-rel"/>
</dbReference>
<accession>A0ABX2ABC6</accession>
<proteinExistence type="predicted"/>
<name>A0ABX2ABC6_9PROT</name>
<dbReference type="PANTHER" id="PTHR43668:SF2">
    <property type="entry name" value="ALLANTOINASE"/>
    <property type="match status" value="1"/>
</dbReference>
<feature type="domain" description="Amidohydrolase-related" evidence="1">
    <location>
        <begin position="51"/>
        <end position="428"/>
    </location>
</feature>
<dbReference type="RefSeq" id="WP_172155584.1">
    <property type="nucleotide sequence ID" value="NZ_JABJWC010000006.1"/>
</dbReference>